<feature type="active site" description="Proton acceptor" evidence="7">
    <location>
        <position position="211"/>
    </location>
</feature>
<dbReference type="EMBL" id="DTDV01000007">
    <property type="protein sequence ID" value="HGK23394.1"/>
    <property type="molecule type" value="Genomic_DNA"/>
</dbReference>
<evidence type="ECO:0000313" key="9">
    <source>
        <dbReference type="EMBL" id="HGK23394.1"/>
    </source>
</evidence>
<dbReference type="CDD" id="cd05656">
    <property type="entry name" value="M42_Frv"/>
    <property type="match status" value="1"/>
</dbReference>
<dbReference type="Pfam" id="PF05343">
    <property type="entry name" value="Peptidase_M42"/>
    <property type="match status" value="1"/>
</dbReference>
<feature type="binding site" evidence="8">
    <location>
        <position position="65"/>
    </location>
    <ligand>
        <name>Zn(2+)</name>
        <dbReference type="ChEBI" id="CHEBI:29105"/>
        <label>1</label>
    </ligand>
</feature>
<comment type="similarity">
    <text evidence="1 6">Belongs to the peptidase M42 family.</text>
</comment>
<dbReference type="PIRSF" id="PIRSF001123">
    <property type="entry name" value="PepA_GA"/>
    <property type="match status" value="1"/>
</dbReference>
<reference evidence="9" key="1">
    <citation type="journal article" date="2020" name="mSystems">
        <title>Genome- and Community-Level Interaction Insights into Carbon Utilization and Element Cycling Functions of Hydrothermarchaeota in Hydrothermal Sediment.</title>
        <authorList>
            <person name="Zhou Z."/>
            <person name="Liu Y."/>
            <person name="Xu W."/>
            <person name="Pan J."/>
            <person name="Luo Z.H."/>
            <person name="Li M."/>
        </authorList>
    </citation>
    <scope>NUCLEOTIDE SEQUENCE [LARGE SCALE GENOMIC DNA]</scope>
    <source>
        <strain evidence="9">SpSt-70</strain>
    </source>
</reference>
<dbReference type="PANTHER" id="PTHR32481:SF0">
    <property type="entry name" value="AMINOPEPTIDASE YPDE-RELATED"/>
    <property type="match status" value="1"/>
</dbReference>
<sequence>MNNDLLNMLKEITEAPGVSGYEKGIREVLKRYLSQIATLEEDRLGSLIFKKEGSNQRPKIMLAAHMDEIGFMVKSITSNGYIKFIPLGGWWDQVLLSQRVVIHTQNGPIIGVIGSKPPHILSEEERKKVVEKKEMYIDIGASSEEEALKWGVRPGDPITPYSEFQVMHNPDLLLAKAWDDRVGCALLVEIIKELINENHPNTIYGVATVQEEVGLRGATTSSFVVNPDVAIILESDIATDMPGINEEKKIYLGKGPSLIIYDATMIPNSNLRRMFIDIAEKLNIPIQYSALERGGTDGGRIHIHAKGVPSVVIGVPARYIHSHTSIINIQDFLNAKKLIIEVIKNLNEEIVEKL</sequence>
<evidence type="ECO:0000256" key="4">
    <source>
        <dbReference type="ARBA" id="ARBA00022723"/>
    </source>
</evidence>
<dbReference type="InterPro" id="IPR023367">
    <property type="entry name" value="Peptidase_M42_dom2"/>
</dbReference>
<feature type="binding site" evidence="8">
    <location>
        <position position="179"/>
    </location>
    <ligand>
        <name>Zn(2+)</name>
        <dbReference type="ChEBI" id="CHEBI:29105"/>
        <label>2</label>
    </ligand>
</feature>
<keyword evidence="2" id="KW-0031">Aminopeptidase</keyword>
<feature type="binding site" evidence="8">
    <location>
        <position position="234"/>
    </location>
    <ligand>
        <name>Zn(2+)</name>
        <dbReference type="ChEBI" id="CHEBI:29105"/>
        <label>1</label>
    </ligand>
</feature>
<dbReference type="GO" id="GO:0006508">
    <property type="term" value="P:proteolysis"/>
    <property type="evidence" value="ECO:0007669"/>
    <property type="project" value="UniProtKB-KW"/>
</dbReference>
<keyword evidence="3" id="KW-0645">Protease</keyword>
<accession>A0A7V3ZI38</accession>
<name>A0A7V3ZI38_DICTH</name>
<evidence type="ECO:0000256" key="8">
    <source>
        <dbReference type="PIRSR" id="PIRSR001123-2"/>
    </source>
</evidence>
<evidence type="ECO:0000256" key="3">
    <source>
        <dbReference type="ARBA" id="ARBA00022670"/>
    </source>
</evidence>
<dbReference type="GO" id="GO:0046872">
    <property type="term" value="F:metal ion binding"/>
    <property type="evidence" value="ECO:0007669"/>
    <property type="project" value="UniProtKB-UniRule"/>
</dbReference>
<comment type="cofactor">
    <cofactor evidence="8">
        <name>a divalent metal cation</name>
        <dbReference type="ChEBI" id="CHEBI:60240"/>
    </cofactor>
    <text evidence="8">Binds 2 divalent metal cations per subunit.</text>
</comment>
<dbReference type="SUPFAM" id="SSF101821">
    <property type="entry name" value="Aminopeptidase/glucanase lid domain"/>
    <property type="match status" value="1"/>
</dbReference>
<evidence type="ECO:0000256" key="6">
    <source>
        <dbReference type="PIRNR" id="PIRNR001123"/>
    </source>
</evidence>
<comment type="caution">
    <text evidence="9">The sequence shown here is derived from an EMBL/GenBank/DDBJ whole genome shotgun (WGS) entry which is preliminary data.</text>
</comment>
<keyword evidence="5" id="KW-0378">Hydrolase</keyword>
<dbReference type="AlphaFoldDB" id="A0A7V3ZI38"/>
<gene>
    <name evidence="9" type="ORF">ENU78_02920</name>
</gene>
<dbReference type="Gene3D" id="3.40.630.10">
    <property type="entry name" value="Zn peptidases"/>
    <property type="match status" value="1"/>
</dbReference>
<evidence type="ECO:0000256" key="1">
    <source>
        <dbReference type="ARBA" id="ARBA00006272"/>
    </source>
</evidence>
<organism evidence="9">
    <name type="scientific">Dictyoglomus thermophilum</name>
    <dbReference type="NCBI Taxonomy" id="14"/>
    <lineage>
        <taxon>Bacteria</taxon>
        <taxon>Pseudomonadati</taxon>
        <taxon>Dictyoglomota</taxon>
        <taxon>Dictyoglomia</taxon>
        <taxon>Dictyoglomales</taxon>
        <taxon>Dictyoglomaceae</taxon>
        <taxon>Dictyoglomus</taxon>
    </lineage>
</organism>
<feature type="binding site" evidence="8">
    <location>
        <position position="321"/>
    </location>
    <ligand>
        <name>Zn(2+)</name>
        <dbReference type="ChEBI" id="CHEBI:29105"/>
        <label>2</label>
    </ligand>
</feature>
<keyword evidence="4 8" id="KW-0479">Metal-binding</keyword>
<protein>
    <submittedName>
        <fullName evidence="9">M42 family peptidase</fullName>
    </submittedName>
</protein>
<evidence type="ECO:0000256" key="2">
    <source>
        <dbReference type="ARBA" id="ARBA00022438"/>
    </source>
</evidence>
<dbReference type="InterPro" id="IPR008007">
    <property type="entry name" value="Peptidase_M42"/>
</dbReference>
<dbReference type="InterPro" id="IPR051464">
    <property type="entry name" value="Peptidase_M42_aminopept"/>
</dbReference>
<dbReference type="SUPFAM" id="SSF53187">
    <property type="entry name" value="Zn-dependent exopeptidases"/>
    <property type="match status" value="1"/>
</dbReference>
<dbReference type="GO" id="GO:0004177">
    <property type="term" value="F:aminopeptidase activity"/>
    <property type="evidence" value="ECO:0007669"/>
    <property type="project" value="UniProtKB-UniRule"/>
</dbReference>
<evidence type="ECO:0000256" key="7">
    <source>
        <dbReference type="PIRSR" id="PIRSR001123-1"/>
    </source>
</evidence>
<feature type="binding site" evidence="8">
    <location>
        <position position="179"/>
    </location>
    <ligand>
        <name>Zn(2+)</name>
        <dbReference type="ChEBI" id="CHEBI:29105"/>
        <label>1</label>
    </ligand>
</feature>
<proteinExistence type="inferred from homology"/>
<dbReference type="PANTHER" id="PTHR32481">
    <property type="entry name" value="AMINOPEPTIDASE"/>
    <property type="match status" value="1"/>
</dbReference>
<dbReference type="RefSeq" id="WP_149122956.1">
    <property type="nucleotide sequence ID" value="NZ_VTFL01000004.1"/>
</dbReference>
<evidence type="ECO:0000256" key="5">
    <source>
        <dbReference type="ARBA" id="ARBA00022801"/>
    </source>
</evidence>
<feature type="binding site" evidence="8">
    <location>
        <position position="212"/>
    </location>
    <ligand>
        <name>Zn(2+)</name>
        <dbReference type="ChEBI" id="CHEBI:29105"/>
        <label>2</label>
    </ligand>
</feature>
<dbReference type="Gene3D" id="2.40.30.40">
    <property type="entry name" value="Peptidase M42, domain 2"/>
    <property type="match status" value="1"/>
</dbReference>